<sequence length="372" mass="41289">DSYLGRLVQNKFWTPILGASSKINFEQSNKNIDNYMLNYDPLNHPLELPVQKMFASCVTEQPLFLPPRQGSTPGTTLAGTFGTALWPTVCTNRGVKVCNTLQAAGNAPRCHKPTECVLPWLYKPYSQVHHKNFARPVLLRSMELEGTEPVDIFTMEVTLWGRHAISAQNAVKDTLSKMGELGLNSQNGQVRFSVTKIETGDILTLAERIAHLPSLQSVLLEFQTPFLHGKKAGEGKKRRFHTSQNLPIVEMLGNVAYELAAWDMEDRDLGESLDAKARHSLARDARDVAWEAAEALVVVRSHLSPLEIGERYSRLTQKIMSLEGFVGLAELAGDLKAALPWLLTLSLAGGGQKRAMGFGTVRMWFEQSYGSQ</sequence>
<protein>
    <recommendedName>
        <fullName evidence="1">CRISPR-associated protein Cas6 C-terminal domain-containing protein</fullName>
    </recommendedName>
</protein>
<dbReference type="EMBL" id="JSZA02000003">
    <property type="protein sequence ID" value="TGO03707.1"/>
    <property type="molecule type" value="Genomic_DNA"/>
</dbReference>
<evidence type="ECO:0000259" key="1">
    <source>
        <dbReference type="Pfam" id="PF10040"/>
    </source>
</evidence>
<keyword evidence="3" id="KW-1185">Reference proteome</keyword>
<name>A0A4E0QSV6_9GAMM</name>
<dbReference type="AlphaFoldDB" id="A0A4E0QSV6"/>
<comment type="caution">
    <text evidence="2">The sequence shown here is derived from an EMBL/GenBank/DDBJ whole genome shotgun (WGS) entry which is preliminary data.</text>
</comment>
<feature type="domain" description="CRISPR-associated protein Cas6 C-terminal" evidence="1">
    <location>
        <begin position="305"/>
        <end position="361"/>
    </location>
</feature>
<dbReference type="InterPro" id="IPR019267">
    <property type="entry name" value="CRISPR-assoc_Cas6_C"/>
</dbReference>
<gene>
    <name evidence="2" type="ORF">PN36_00965</name>
</gene>
<evidence type="ECO:0000313" key="3">
    <source>
        <dbReference type="Proteomes" id="UP000030428"/>
    </source>
</evidence>
<evidence type="ECO:0000313" key="2">
    <source>
        <dbReference type="EMBL" id="TGO03707.1"/>
    </source>
</evidence>
<dbReference type="Proteomes" id="UP000030428">
    <property type="component" value="Unassembled WGS sequence"/>
</dbReference>
<dbReference type="Pfam" id="PF10040">
    <property type="entry name" value="CRISPR_Cas6"/>
    <property type="match status" value="1"/>
</dbReference>
<reference evidence="2 3" key="1">
    <citation type="journal article" date="2016" name="Front. Microbiol.">
        <title>Single-Cell (Meta-)Genomics of a Dimorphic Candidatus Thiomargarita nelsonii Reveals Genomic Plasticity.</title>
        <authorList>
            <person name="Flood B.E."/>
            <person name="Fliss P."/>
            <person name="Jones D.S."/>
            <person name="Dick G.J."/>
            <person name="Jain S."/>
            <person name="Kaster A.K."/>
            <person name="Winkel M."/>
            <person name="Mussmann M."/>
            <person name="Bailey J."/>
        </authorList>
    </citation>
    <scope>NUCLEOTIDE SEQUENCE [LARGE SCALE GENOMIC DNA]</scope>
    <source>
        <strain evidence="2">Hydrate Ridge</strain>
    </source>
</reference>
<feature type="non-terminal residue" evidence="2">
    <location>
        <position position="1"/>
    </location>
</feature>
<organism evidence="2 3">
    <name type="scientific">Candidatus Thiomargarita nelsonii</name>
    <dbReference type="NCBI Taxonomy" id="1003181"/>
    <lineage>
        <taxon>Bacteria</taxon>
        <taxon>Pseudomonadati</taxon>
        <taxon>Pseudomonadota</taxon>
        <taxon>Gammaproteobacteria</taxon>
        <taxon>Thiotrichales</taxon>
        <taxon>Thiotrichaceae</taxon>
        <taxon>Thiomargarita</taxon>
    </lineage>
</organism>
<accession>A0A4E0QSV6</accession>
<proteinExistence type="predicted"/>